<accession>A0A8J3LVD6</accession>
<evidence type="ECO:0000313" key="2">
    <source>
        <dbReference type="Proteomes" id="UP000653674"/>
    </source>
</evidence>
<name>A0A8J3LVD6_9ACTN</name>
<organism evidence="1 2">
    <name type="scientific">Planosporangium flavigriseum</name>
    <dbReference type="NCBI Taxonomy" id="373681"/>
    <lineage>
        <taxon>Bacteria</taxon>
        <taxon>Bacillati</taxon>
        <taxon>Actinomycetota</taxon>
        <taxon>Actinomycetes</taxon>
        <taxon>Micromonosporales</taxon>
        <taxon>Micromonosporaceae</taxon>
        <taxon>Planosporangium</taxon>
    </lineage>
</organism>
<evidence type="ECO:0000313" key="1">
    <source>
        <dbReference type="EMBL" id="GIG74544.1"/>
    </source>
</evidence>
<comment type="caution">
    <text evidence="1">The sequence shown here is derived from an EMBL/GenBank/DDBJ whole genome shotgun (WGS) entry which is preliminary data.</text>
</comment>
<protein>
    <recommendedName>
        <fullName evidence="3">Transcriptional regulator, AbiEi antitoxin, Type IV TA system</fullName>
    </recommendedName>
</protein>
<proteinExistence type="predicted"/>
<dbReference type="AlphaFoldDB" id="A0A8J3LVD6"/>
<gene>
    <name evidence="1" type="ORF">Pfl04_29480</name>
</gene>
<reference evidence="1" key="1">
    <citation type="submission" date="2021-01" db="EMBL/GenBank/DDBJ databases">
        <title>Whole genome shotgun sequence of Planosporangium flavigriseum NBRC 105377.</title>
        <authorList>
            <person name="Komaki H."/>
            <person name="Tamura T."/>
        </authorList>
    </citation>
    <scope>NUCLEOTIDE SEQUENCE</scope>
    <source>
        <strain evidence="1">NBRC 105377</strain>
    </source>
</reference>
<keyword evidence="2" id="KW-1185">Reference proteome</keyword>
<sequence>MVTRAQALADGMTTDAVRERLRAGRWQRLFRSVYATFSGPVPRESMLWAAVLRAGSGAMLSHQSSAELIGLMDEPDGLIHVTVPTGRDISPIPGVVVHQSSRADRARHPIRLPPQTRVEETVVDLTQTSASLGQALGLIAKACGRRLTRADRIVTAIETRKKVRWREDLLAALTDVADGAHSSLELRYLRDVERAHGLLCGSRQHVVKRRSGRCYDDVRYVEFGVVVELDGRVAHPDEARWRDMRRDNAAILDGRRVLRYGWADVTGQPCAVAAQVVTVLRAAGWRGVPRRCHRCHRCRVHDHPEFWAS</sequence>
<dbReference type="EMBL" id="BONU01000019">
    <property type="protein sequence ID" value="GIG74544.1"/>
    <property type="molecule type" value="Genomic_DNA"/>
</dbReference>
<evidence type="ECO:0008006" key="3">
    <source>
        <dbReference type="Google" id="ProtNLM"/>
    </source>
</evidence>
<dbReference type="Proteomes" id="UP000653674">
    <property type="component" value="Unassembled WGS sequence"/>
</dbReference>